<gene>
    <name evidence="1" type="ORF">AAA799E16_00227</name>
</gene>
<accession>A0A081S809</accession>
<reference evidence="1 2" key="1">
    <citation type="submission" date="2014-06" db="EMBL/GenBank/DDBJ databases">
        <authorList>
            <person name="Ngugi D.K."/>
            <person name="Blom J."/>
            <person name="Alam I."/>
            <person name="Rashid M."/>
            <person name="Ba Alawi W."/>
            <person name="Zhang G."/>
            <person name="Hikmawan T."/>
            <person name="Guan Y."/>
            <person name="Antunes A."/>
            <person name="Siam R."/>
            <person name="Eldorry H."/>
            <person name="Bajic V."/>
            <person name="Stingl U."/>
        </authorList>
    </citation>
    <scope>NUCLEOTIDE SEQUENCE [LARGE SCALE GENOMIC DNA]</scope>
    <source>
        <strain evidence="1">SCGC AAA799-E16</strain>
    </source>
</reference>
<sequence length="71" mass="8619">MNEYNATYEEIQNYIKKKYGRNVKSCWIAHAKEICGLNPRKSHRRIGKRVYPCPDEKLPWMKDAFKHYKMI</sequence>
<name>A0A081S809_9ARCH</name>
<dbReference type="AlphaFoldDB" id="A0A081S809"/>
<proteinExistence type="predicted"/>
<dbReference type="Proteomes" id="UP000028027">
    <property type="component" value="Unassembled WGS sequence"/>
</dbReference>
<evidence type="ECO:0000313" key="2">
    <source>
        <dbReference type="Proteomes" id="UP000028027"/>
    </source>
</evidence>
<dbReference type="EC" id="2.1.1.144" evidence="1"/>
<comment type="caution">
    <text evidence="1">The sequence shown here is derived from an EMBL/GenBank/DDBJ whole genome shotgun (WGS) entry which is preliminary data.</text>
</comment>
<dbReference type="GO" id="GO:0032259">
    <property type="term" value="P:methylation"/>
    <property type="evidence" value="ECO:0007669"/>
    <property type="project" value="UniProtKB-KW"/>
</dbReference>
<keyword evidence="2" id="KW-1185">Reference proteome</keyword>
<dbReference type="GO" id="GO:0030798">
    <property type="term" value="F:trans-aconitate 2-methyltransferase activity"/>
    <property type="evidence" value="ECO:0007669"/>
    <property type="project" value="UniProtKB-EC"/>
</dbReference>
<keyword evidence="1" id="KW-0808">Transferase</keyword>
<keyword evidence="1" id="KW-0489">Methyltransferase</keyword>
<protein>
    <submittedName>
        <fullName evidence="1">Trans-aconitate 2-methyltransferase protein</fullName>
        <ecNumber evidence="1">2.1.1.144</ecNumber>
    </submittedName>
</protein>
<organism evidence="1 2">
    <name type="scientific">Marine Group I thaumarchaeote SCGC AAA799-E16</name>
    <dbReference type="NCBI Taxonomy" id="1502292"/>
    <lineage>
        <taxon>Archaea</taxon>
        <taxon>Nitrososphaerota</taxon>
        <taxon>Marine Group I</taxon>
    </lineage>
</organism>
<dbReference type="EMBL" id="JNVL01000002">
    <property type="protein sequence ID" value="KER07062.1"/>
    <property type="molecule type" value="Genomic_DNA"/>
</dbReference>
<evidence type="ECO:0000313" key="1">
    <source>
        <dbReference type="EMBL" id="KER07062.1"/>
    </source>
</evidence>